<accession>A0ABP9C845</accession>
<comment type="caution">
    <text evidence="10">The sequence shown here is derived from an EMBL/GenBank/DDBJ whole genome shotgun (WGS) entry which is preliminary data.</text>
</comment>
<evidence type="ECO:0000256" key="2">
    <source>
        <dbReference type="ARBA" id="ARBA00022448"/>
    </source>
</evidence>
<sequence>MIVETNIRAVQMFKLIAKWIIIYLLLSIIVCIGYIELGWRIAIPETEIAIMGTALSILMGFRVDAAYKRWWEARIIWGAIVNNSRTFAREVISFVGQKNAEGGKQLIYRQIGFVEALGKHLRKQGGIEHLNRLLSVTDYETINSKKHIPQALLAMNLQQLTLFNEQGSLSTYQLVQLETVLQQLTDELGKAERIKNTPFPVPYGYFSWLLVHTFACLIPFAMVKELGYLTIILALIISFIFLIIEQIAIQIQDPFEGKANDTPVTTIAKNIEIDLRELLGESPLPEPIRPKAGVQL</sequence>
<keyword evidence="2" id="KW-0813">Transport</keyword>
<name>A0ABP9C845_9SPHI</name>
<gene>
    <name evidence="10" type="ORF">GCM10023231_39590</name>
</gene>
<dbReference type="Proteomes" id="UP001501411">
    <property type="component" value="Unassembled WGS sequence"/>
</dbReference>
<keyword evidence="7 9" id="KW-0472">Membrane</keyword>
<dbReference type="Pfam" id="PF25539">
    <property type="entry name" value="Bestrophin_2"/>
    <property type="match status" value="1"/>
</dbReference>
<keyword evidence="11" id="KW-1185">Reference proteome</keyword>
<comment type="similarity">
    <text evidence="8">Belongs to the anion channel-forming bestrophin (TC 1.A.46) family.</text>
</comment>
<evidence type="ECO:0000256" key="6">
    <source>
        <dbReference type="ARBA" id="ARBA00023065"/>
    </source>
</evidence>
<proteinExistence type="inferred from homology"/>
<feature type="transmembrane region" description="Helical" evidence="9">
    <location>
        <begin position="203"/>
        <end position="222"/>
    </location>
</feature>
<reference evidence="11" key="1">
    <citation type="journal article" date="2019" name="Int. J. Syst. Evol. Microbiol.">
        <title>The Global Catalogue of Microorganisms (GCM) 10K type strain sequencing project: providing services to taxonomists for standard genome sequencing and annotation.</title>
        <authorList>
            <consortium name="The Broad Institute Genomics Platform"/>
            <consortium name="The Broad Institute Genome Sequencing Center for Infectious Disease"/>
            <person name="Wu L."/>
            <person name="Ma J."/>
        </authorList>
    </citation>
    <scope>NUCLEOTIDE SEQUENCE [LARGE SCALE GENOMIC DNA]</scope>
    <source>
        <strain evidence="11">JCM 18200</strain>
    </source>
</reference>
<keyword evidence="3" id="KW-1003">Cell membrane</keyword>
<evidence type="ECO:0000313" key="11">
    <source>
        <dbReference type="Proteomes" id="UP001501411"/>
    </source>
</evidence>
<dbReference type="RefSeq" id="WP_345234777.1">
    <property type="nucleotide sequence ID" value="NZ_BAABIQ010000044.1"/>
</dbReference>
<comment type="subcellular location">
    <subcellularLocation>
        <location evidence="1">Cell membrane</location>
        <topology evidence="1">Multi-pass membrane protein</topology>
    </subcellularLocation>
</comment>
<evidence type="ECO:0000256" key="8">
    <source>
        <dbReference type="ARBA" id="ARBA00034708"/>
    </source>
</evidence>
<protein>
    <submittedName>
        <fullName evidence="10">Bestrophin family ion channel</fullName>
    </submittedName>
</protein>
<evidence type="ECO:0000256" key="1">
    <source>
        <dbReference type="ARBA" id="ARBA00004651"/>
    </source>
</evidence>
<feature type="transmembrane region" description="Helical" evidence="9">
    <location>
        <begin position="48"/>
        <end position="67"/>
    </location>
</feature>
<evidence type="ECO:0000313" key="10">
    <source>
        <dbReference type="EMBL" id="GAA4806461.1"/>
    </source>
</evidence>
<organism evidence="10 11">
    <name type="scientific">Olivibacter ginsenosidimutans</name>
    <dbReference type="NCBI Taxonomy" id="1176537"/>
    <lineage>
        <taxon>Bacteria</taxon>
        <taxon>Pseudomonadati</taxon>
        <taxon>Bacteroidota</taxon>
        <taxon>Sphingobacteriia</taxon>
        <taxon>Sphingobacteriales</taxon>
        <taxon>Sphingobacteriaceae</taxon>
        <taxon>Olivibacter</taxon>
    </lineage>
</organism>
<evidence type="ECO:0000256" key="3">
    <source>
        <dbReference type="ARBA" id="ARBA00022475"/>
    </source>
</evidence>
<feature type="transmembrane region" description="Helical" evidence="9">
    <location>
        <begin position="228"/>
        <end position="249"/>
    </location>
</feature>
<dbReference type="InterPro" id="IPR044669">
    <property type="entry name" value="YneE/VCCN1/2-like"/>
</dbReference>
<evidence type="ECO:0000256" key="4">
    <source>
        <dbReference type="ARBA" id="ARBA00022692"/>
    </source>
</evidence>
<evidence type="ECO:0000256" key="9">
    <source>
        <dbReference type="SAM" id="Phobius"/>
    </source>
</evidence>
<keyword evidence="6" id="KW-0406">Ion transport</keyword>
<keyword evidence="4 9" id="KW-0812">Transmembrane</keyword>
<evidence type="ECO:0000256" key="7">
    <source>
        <dbReference type="ARBA" id="ARBA00023136"/>
    </source>
</evidence>
<evidence type="ECO:0000256" key="5">
    <source>
        <dbReference type="ARBA" id="ARBA00022989"/>
    </source>
</evidence>
<keyword evidence="5 9" id="KW-1133">Transmembrane helix</keyword>
<dbReference type="PANTHER" id="PTHR33281:SF19">
    <property type="entry name" value="VOLTAGE-DEPENDENT ANION CHANNEL-FORMING PROTEIN YNEE"/>
    <property type="match status" value="1"/>
</dbReference>
<feature type="transmembrane region" description="Helical" evidence="9">
    <location>
        <begin position="20"/>
        <end position="42"/>
    </location>
</feature>
<dbReference type="EMBL" id="BAABIQ010000044">
    <property type="protein sequence ID" value="GAA4806461.1"/>
    <property type="molecule type" value="Genomic_DNA"/>
</dbReference>
<dbReference type="PANTHER" id="PTHR33281">
    <property type="entry name" value="UPF0187 PROTEIN YNEE"/>
    <property type="match status" value="1"/>
</dbReference>